<dbReference type="Proteomes" id="UP000003835">
    <property type="component" value="Unassembled WGS sequence"/>
</dbReference>
<dbReference type="EMBL" id="DS989885">
    <property type="protein sequence ID" value="EDX70638.1"/>
    <property type="molecule type" value="Genomic_DNA"/>
</dbReference>
<protein>
    <submittedName>
        <fullName evidence="1">Uncharacterized protein</fullName>
    </submittedName>
</protein>
<evidence type="ECO:0000313" key="2">
    <source>
        <dbReference type="Proteomes" id="UP000003835"/>
    </source>
</evidence>
<gene>
    <name evidence="1" type="ORF">MC7420_6563</name>
</gene>
<dbReference type="HOGENOM" id="CLU_3307922_0_0_3"/>
<reference evidence="1 2" key="1">
    <citation type="submission" date="2008-07" db="EMBL/GenBank/DDBJ databases">
        <authorList>
            <person name="Tandeau de Marsac N."/>
            <person name="Ferriera S."/>
            <person name="Johnson J."/>
            <person name="Kravitz S."/>
            <person name="Beeson K."/>
            <person name="Sutton G."/>
            <person name="Rogers Y.-H."/>
            <person name="Friedman R."/>
            <person name="Frazier M."/>
            <person name="Venter J.C."/>
        </authorList>
    </citation>
    <scope>NUCLEOTIDE SEQUENCE [LARGE SCALE GENOMIC DNA]</scope>
    <source>
        <strain evidence="1 2">PCC 7420</strain>
    </source>
</reference>
<evidence type="ECO:0000313" key="1">
    <source>
        <dbReference type="EMBL" id="EDX70638.1"/>
    </source>
</evidence>
<proteinExistence type="predicted"/>
<accession>B4W590</accession>
<organism evidence="1 2">
    <name type="scientific">Coleofasciculus chthonoplastes PCC 7420</name>
    <dbReference type="NCBI Taxonomy" id="118168"/>
    <lineage>
        <taxon>Bacteria</taxon>
        <taxon>Bacillati</taxon>
        <taxon>Cyanobacteriota</taxon>
        <taxon>Cyanophyceae</taxon>
        <taxon>Coleofasciculales</taxon>
        <taxon>Coleofasciculaceae</taxon>
        <taxon>Coleofasciculus</taxon>
    </lineage>
</organism>
<sequence length="39" mass="4400">MLWKRLYVMVPLLLCNKSEASSVLPPAKKAKHHLSSPLL</sequence>
<keyword evidence="2" id="KW-1185">Reference proteome</keyword>
<dbReference type="AlphaFoldDB" id="B4W590"/>
<name>B4W590_9CYAN</name>